<dbReference type="Proteomes" id="UP000518206">
    <property type="component" value="Unassembled WGS sequence"/>
</dbReference>
<dbReference type="InterPro" id="IPR050312">
    <property type="entry name" value="IolE/XylAMocC-like"/>
</dbReference>
<dbReference type="InterPro" id="IPR036237">
    <property type="entry name" value="Xyl_isomerase-like_sf"/>
</dbReference>
<dbReference type="SUPFAM" id="SSF51658">
    <property type="entry name" value="Xylose isomerase-like"/>
    <property type="match status" value="1"/>
</dbReference>
<evidence type="ECO:0000313" key="5">
    <source>
        <dbReference type="Proteomes" id="UP000518206"/>
    </source>
</evidence>
<reference evidence="4 5" key="2">
    <citation type="submission" date="2020-08" db="EMBL/GenBank/DDBJ databases">
        <authorList>
            <person name="Partida-Martinez L."/>
            <person name="Huntemann M."/>
            <person name="Clum A."/>
            <person name="Wang J."/>
            <person name="Palaniappan K."/>
            <person name="Ritter S."/>
            <person name="Chen I.-M."/>
            <person name="Stamatis D."/>
            <person name="Reddy T."/>
            <person name="O'Malley R."/>
            <person name="Daum C."/>
            <person name="Shapiro N."/>
            <person name="Ivanova N."/>
            <person name="Kyrpides N."/>
            <person name="Woyke T."/>
        </authorList>
    </citation>
    <scope>NUCLEOTIDE SEQUENCE [LARGE SCALE GENOMIC DNA]</scope>
    <source>
        <strain evidence="4 5">RAS26</strain>
    </source>
</reference>
<dbReference type="InterPro" id="IPR013022">
    <property type="entry name" value="Xyl_isomerase-like_TIM-brl"/>
</dbReference>
<feature type="domain" description="Xylose isomerase-like TIM barrel" evidence="3">
    <location>
        <begin position="54"/>
        <end position="293"/>
    </location>
</feature>
<dbReference type="PANTHER" id="PTHR12110:SF41">
    <property type="entry name" value="INOSOSE DEHYDRATASE"/>
    <property type="match status" value="1"/>
</dbReference>
<feature type="compositionally biased region" description="Polar residues" evidence="2">
    <location>
        <begin position="1"/>
        <end position="10"/>
    </location>
</feature>
<dbReference type="Gene3D" id="3.20.20.150">
    <property type="entry name" value="Divalent-metal-dependent TIM barrel enzymes"/>
    <property type="match status" value="1"/>
</dbReference>
<feature type="compositionally biased region" description="Basic and acidic residues" evidence="2">
    <location>
        <begin position="11"/>
        <end position="21"/>
    </location>
</feature>
<evidence type="ECO:0000256" key="2">
    <source>
        <dbReference type="SAM" id="MobiDB-lite"/>
    </source>
</evidence>
<organism evidence="4 5">
    <name type="scientific">Cellulomonas cellasea</name>
    <dbReference type="NCBI Taxonomy" id="43670"/>
    <lineage>
        <taxon>Bacteria</taxon>
        <taxon>Bacillati</taxon>
        <taxon>Actinomycetota</taxon>
        <taxon>Actinomycetes</taxon>
        <taxon>Micrococcales</taxon>
        <taxon>Cellulomonadaceae</taxon>
        <taxon>Cellulomonas</taxon>
    </lineage>
</organism>
<evidence type="ECO:0000256" key="1">
    <source>
        <dbReference type="ARBA" id="ARBA00023277"/>
    </source>
</evidence>
<evidence type="ECO:0000313" key="4">
    <source>
        <dbReference type="EMBL" id="MBB2921262.1"/>
    </source>
</evidence>
<dbReference type="GO" id="GO:0050114">
    <property type="term" value="F:myo-inosose-2 dehydratase activity"/>
    <property type="evidence" value="ECO:0007669"/>
    <property type="project" value="UniProtKB-EC"/>
</dbReference>
<reference evidence="4 5" key="1">
    <citation type="submission" date="2020-08" db="EMBL/GenBank/DDBJ databases">
        <title>The Agave Microbiome: Exploring the role of microbial communities in plant adaptations to desert environments.</title>
        <authorList>
            <person name="Partida-Martinez L.P."/>
        </authorList>
    </citation>
    <scope>NUCLEOTIDE SEQUENCE [LARGE SCALE GENOMIC DNA]</scope>
    <source>
        <strain evidence="4 5">RAS26</strain>
    </source>
</reference>
<comment type="caution">
    <text evidence="4">The sequence shown here is derived from an EMBL/GenBank/DDBJ whole genome shotgun (WGS) entry which is preliminary data.</text>
</comment>
<accession>A0A7W4YA11</accession>
<proteinExistence type="predicted"/>
<keyword evidence="1" id="KW-0119">Carbohydrate metabolism</keyword>
<gene>
    <name evidence="4" type="ORF">FHR80_000156</name>
</gene>
<dbReference type="RefSeq" id="WP_183294306.1">
    <property type="nucleotide sequence ID" value="NZ_JACHVX010000001.1"/>
</dbReference>
<dbReference type="Pfam" id="PF01261">
    <property type="entry name" value="AP_endonuc_2"/>
    <property type="match status" value="1"/>
</dbReference>
<protein>
    <submittedName>
        <fullName evidence="4">Inosose dehydratase</fullName>
        <ecNumber evidence="4">4.2.1.44</ecNumber>
    </submittedName>
</protein>
<dbReference type="PANTHER" id="PTHR12110">
    <property type="entry name" value="HYDROXYPYRUVATE ISOMERASE"/>
    <property type="match status" value="1"/>
</dbReference>
<evidence type="ECO:0000259" key="3">
    <source>
        <dbReference type="Pfam" id="PF01261"/>
    </source>
</evidence>
<feature type="region of interest" description="Disordered" evidence="2">
    <location>
        <begin position="1"/>
        <end position="21"/>
    </location>
</feature>
<sequence length="321" mass="35847">MTSETTTSDSTRAESRARNTDPRYSKLTLGVCPDQWGVWFPQDDKQIPWEKALEEMAEAGFEVMETGPFGYFPTDPARLKQVMDSHGFRVVAGTGWGILHKAEAWADTERTFRAIAETHAAVGAEYIVHLPPLFRDDKTWEWTDERTLSPDSWKLYVDNANRLGAMLKDEYGLAMVLHPHGDSHIETPEDIDRVLSATDPAYVNLCLDTGHIVYGQGDPVEMVRTYADRVSYVHIKAFDPALVEQAHAEDWPFGEAVARGASVTPPAGEPDMHRLVDALADLDKDLYVIVEQDLYPADPAFPLPNAIATREYLADCGLGKR</sequence>
<dbReference type="EMBL" id="JACHVX010000001">
    <property type="protein sequence ID" value="MBB2921262.1"/>
    <property type="molecule type" value="Genomic_DNA"/>
</dbReference>
<dbReference type="AlphaFoldDB" id="A0A7W4YA11"/>
<dbReference type="EC" id="4.2.1.44" evidence="4"/>
<keyword evidence="4" id="KW-0456">Lyase</keyword>
<name>A0A7W4YA11_9CELL</name>